<dbReference type="InterPro" id="IPR001173">
    <property type="entry name" value="Glyco_trans_2-like"/>
</dbReference>
<reference evidence="15 16" key="1">
    <citation type="submission" date="2019-02" db="EMBL/GenBank/DDBJ databases">
        <title>Genomic Encyclopedia of Type Strains, Phase IV (KMG-IV): sequencing the most valuable type-strain genomes for metagenomic binning, comparative biology and taxonomic classification.</title>
        <authorList>
            <person name="Goeker M."/>
        </authorList>
    </citation>
    <scope>NUCLEOTIDE SEQUENCE [LARGE SCALE GENOMIC DNA]</scope>
    <source>
        <strain evidence="15 16">DSM 19570</strain>
    </source>
</reference>
<evidence type="ECO:0000313" key="16">
    <source>
        <dbReference type="Proteomes" id="UP000293671"/>
    </source>
</evidence>
<protein>
    <recommendedName>
        <fullName evidence="4">Glucans biosynthesis glucosyltransferase H</fullName>
    </recommendedName>
</protein>
<dbReference type="Gene3D" id="3.90.550.10">
    <property type="entry name" value="Spore Coat Polysaccharide Biosynthesis Protein SpsA, Chain A"/>
    <property type="match status" value="1"/>
</dbReference>
<keyword evidence="8 15" id="KW-0808">Transferase</keyword>
<feature type="domain" description="Glycosyltransferase 2-like" evidence="14">
    <location>
        <begin position="270"/>
        <end position="494"/>
    </location>
</feature>
<dbReference type="NCBIfam" id="NF003958">
    <property type="entry name" value="PRK05454.2-1"/>
    <property type="match status" value="1"/>
</dbReference>
<feature type="transmembrane region" description="Helical" evidence="13">
    <location>
        <begin position="45"/>
        <end position="62"/>
    </location>
</feature>
<dbReference type="PANTHER" id="PTHR43867">
    <property type="entry name" value="CELLULOSE SYNTHASE CATALYTIC SUBUNIT A [UDP-FORMING]"/>
    <property type="match status" value="1"/>
</dbReference>
<dbReference type="NCBIfam" id="NF003960">
    <property type="entry name" value="PRK05454.2-3"/>
    <property type="match status" value="1"/>
</dbReference>
<keyword evidence="7" id="KW-0328">Glycosyltransferase</keyword>
<feature type="transmembrane region" description="Helical" evidence="13">
    <location>
        <begin position="573"/>
        <end position="593"/>
    </location>
</feature>
<evidence type="ECO:0000259" key="14">
    <source>
        <dbReference type="Pfam" id="PF13632"/>
    </source>
</evidence>
<evidence type="ECO:0000256" key="3">
    <source>
        <dbReference type="ARBA" id="ARBA00009337"/>
    </source>
</evidence>
<feature type="compositionally biased region" description="Low complexity" evidence="12">
    <location>
        <begin position="740"/>
        <end position="755"/>
    </location>
</feature>
<evidence type="ECO:0000256" key="7">
    <source>
        <dbReference type="ARBA" id="ARBA00022676"/>
    </source>
</evidence>
<comment type="pathway">
    <text evidence="2">Glycan metabolism; osmoregulated periplasmic glucan (OPG) biosynthesis.</text>
</comment>
<gene>
    <name evidence="15" type="ORF">EV670_3713</name>
</gene>
<feature type="transmembrane region" description="Helical" evidence="13">
    <location>
        <begin position="487"/>
        <end position="507"/>
    </location>
</feature>
<dbReference type="AlphaFoldDB" id="A0A4Q7V9S3"/>
<keyword evidence="11 13" id="KW-0472">Membrane</keyword>
<dbReference type="PANTHER" id="PTHR43867:SF5">
    <property type="entry name" value="GLUCANS BIOSYNTHESIS GLUCOSYLTRANSFERASE H"/>
    <property type="match status" value="1"/>
</dbReference>
<comment type="subcellular location">
    <subcellularLocation>
        <location evidence="1">Cell inner membrane</location>
        <topology evidence="1">Multi-pass membrane protein</topology>
    </subcellularLocation>
</comment>
<keyword evidence="10 13" id="KW-1133">Transmembrane helix</keyword>
<keyword evidence="9 13" id="KW-0812">Transmembrane</keyword>
<evidence type="ECO:0000256" key="11">
    <source>
        <dbReference type="ARBA" id="ARBA00023136"/>
    </source>
</evidence>
<evidence type="ECO:0000256" key="4">
    <source>
        <dbReference type="ARBA" id="ARBA00020585"/>
    </source>
</evidence>
<dbReference type="NCBIfam" id="NF003962">
    <property type="entry name" value="PRK05454.2-5"/>
    <property type="match status" value="1"/>
</dbReference>
<dbReference type="InterPro" id="IPR029044">
    <property type="entry name" value="Nucleotide-diphossugar_trans"/>
</dbReference>
<comment type="similarity">
    <text evidence="3">Belongs to the glycosyltransferase 2 family. OpgH subfamily.</text>
</comment>
<feature type="transmembrane region" description="Helical" evidence="13">
    <location>
        <begin position="83"/>
        <end position="101"/>
    </location>
</feature>
<evidence type="ECO:0000256" key="13">
    <source>
        <dbReference type="SAM" id="Phobius"/>
    </source>
</evidence>
<accession>A0A4Q7V9S3</accession>
<dbReference type="GO" id="GO:0005886">
    <property type="term" value="C:plasma membrane"/>
    <property type="evidence" value="ECO:0007669"/>
    <property type="project" value="UniProtKB-SubCell"/>
</dbReference>
<evidence type="ECO:0000256" key="8">
    <source>
        <dbReference type="ARBA" id="ARBA00022679"/>
    </source>
</evidence>
<evidence type="ECO:0000256" key="6">
    <source>
        <dbReference type="ARBA" id="ARBA00022519"/>
    </source>
</evidence>
<dbReference type="CDD" id="cd04191">
    <property type="entry name" value="Glucan_BSP_MdoH"/>
    <property type="match status" value="1"/>
</dbReference>
<evidence type="ECO:0000313" key="15">
    <source>
        <dbReference type="EMBL" id="RZT91442.1"/>
    </source>
</evidence>
<dbReference type="OrthoDB" id="9775281at2"/>
<evidence type="ECO:0000256" key="9">
    <source>
        <dbReference type="ARBA" id="ARBA00022692"/>
    </source>
</evidence>
<evidence type="ECO:0000256" key="2">
    <source>
        <dbReference type="ARBA" id="ARBA00005001"/>
    </source>
</evidence>
<keyword evidence="6" id="KW-0997">Cell inner membrane</keyword>
<sequence>MSLEAVVTDAAREPQAADLRHRPAHRERARSAPPLLRGAMTPRPWRGFWPGLAITLLALLLGRDTVQPLAAPWAATARRRRRALLALVVGSAALATSVLWLGGMASEAGLLAWLQVGLFALLFAWIAAGCVTALMGYRALRRGDVHALAADDALDAGAAIDAGARTAILMPICNEDVATWASGLRATIESLRASGQARHFEVFILSDTSRPELRAAELAAWLALRETLGSDDDGIAGRLHYRWRQRRTKRKAGNVMDFCRRWGRAYRYMVVLDADSVMSGETLVAMLRLMESQPRVGILQTLPRGGGLDTLHARAQAFAGRVTGRLFSAGLSWWQLGESHYWGHNAMLRVAPFMRHCALARLPGNGGLGGEILSHDFVEAALMRRAGFEVWLVPALEGSYEQQPPHLIDELQRDRRWCQGNLQNARLVAEPGLAGVHRAMFVTGALSYAASPLWLAFVLLGAVPWLAGSSTAVALDAAALPWATLALWGLTLAMLLLPRVLGVALVLQRGEQSGYGGGIKLVGSALAEALLSALQAPVRMLAHSSFVLSALTGLKLQWISPSRTAADVGWREAASRFGLVGALVAAGLAWGLAGEPSDAWRVAPLALPLLLAVPLAVMTSRASIGRVLRDRGWLLVPEEAQPPLVLRRAGRYARELAAVDALAPLAGGKAPVAAARPLAWQRGLSLASLALAGLFISAAPRGMGHAELSAHVLETQRIVMLATSPQAEARVLPREKPRLQRVAASSQRATRQQAQWLAPPRGTSDSPI</sequence>
<keyword evidence="16" id="KW-1185">Reference proteome</keyword>
<dbReference type="Pfam" id="PF13632">
    <property type="entry name" value="Glyco_trans_2_3"/>
    <property type="match status" value="1"/>
</dbReference>
<feature type="transmembrane region" description="Helical" evidence="13">
    <location>
        <begin position="599"/>
        <end position="619"/>
    </location>
</feature>
<dbReference type="Proteomes" id="UP000293671">
    <property type="component" value="Unassembled WGS sequence"/>
</dbReference>
<organism evidence="15 16">
    <name type="scientific">Rivibacter subsaxonicus</name>
    <dbReference type="NCBI Taxonomy" id="457575"/>
    <lineage>
        <taxon>Bacteria</taxon>
        <taxon>Pseudomonadati</taxon>
        <taxon>Pseudomonadota</taxon>
        <taxon>Betaproteobacteria</taxon>
        <taxon>Burkholderiales</taxon>
        <taxon>Rivibacter</taxon>
    </lineage>
</organism>
<feature type="region of interest" description="Disordered" evidence="12">
    <location>
        <begin position="734"/>
        <end position="768"/>
    </location>
</feature>
<proteinExistence type="inferred from homology"/>
<evidence type="ECO:0000256" key="12">
    <source>
        <dbReference type="SAM" id="MobiDB-lite"/>
    </source>
</evidence>
<feature type="transmembrane region" description="Helical" evidence="13">
    <location>
        <begin position="113"/>
        <end position="137"/>
    </location>
</feature>
<dbReference type="SUPFAM" id="SSF53448">
    <property type="entry name" value="Nucleotide-diphospho-sugar transferases"/>
    <property type="match status" value="1"/>
</dbReference>
<evidence type="ECO:0000256" key="1">
    <source>
        <dbReference type="ARBA" id="ARBA00004429"/>
    </source>
</evidence>
<dbReference type="GO" id="GO:0016758">
    <property type="term" value="F:hexosyltransferase activity"/>
    <property type="evidence" value="ECO:0007669"/>
    <property type="project" value="TreeGrafter"/>
</dbReference>
<feature type="region of interest" description="Disordered" evidence="12">
    <location>
        <begin position="1"/>
        <end position="30"/>
    </location>
</feature>
<comment type="caution">
    <text evidence="15">The sequence shown here is derived from an EMBL/GenBank/DDBJ whole genome shotgun (WGS) entry which is preliminary data.</text>
</comment>
<dbReference type="EMBL" id="SHKP01000011">
    <property type="protein sequence ID" value="RZT91442.1"/>
    <property type="molecule type" value="Genomic_DNA"/>
</dbReference>
<evidence type="ECO:0000256" key="10">
    <source>
        <dbReference type="ARBA" id="ARBA00022989"/>
    </source>
</evidence>
<name>A0A4Q7V9S3_9BURK</name>
<evidence type="ECO:0000256" key="5">
    <source>
        <dbReference type="ARBA" id="ARBA00022475"/>
    </source>
</evidence>
<feature type="transmembrane region" description="Helical" evidence="13">
    <location>
        <begin position="445"/>
        <end position="467"/>
    </location>
</feature>
<dbReference type="InterPro" id="IPR050321">
    <property type="entry name" value="Glycosyltr_2/OpgH_subfam"/>
</dbReference>
<keyword evidence="5" id="KW-1003">Cell membrane</keyword>